<dbReference type="EMBL" id="LR796738">
    <property type="protein sequence ID" value="CAB4162597.1"/>
    <property type="molecule type" value="Genomic_DNA"/>
</dbReference>
<evidence type="ECO:0000313" key="2">
    <source>
        <dbReference type="EMBL" id="CAB4162597.1"/>
    </source>
</evidence>
<gene>
    <name evidence="2" type="ORF">UFOVP783_72</name>
</gene>
<protein>
    <submittedName>
        <fullName evidence="2">Uncharacterized protein</fullName>
    </submittedName>
</protein>
<sequence length="498" mass="53515">MGGTKRFIPNIMAIKSIKVDGQPQLEAALNQILAAVQQGEQPSFGDSPSIRVRREGQRYIFELAPAAQKTVRALFPYIVDRGGVYGVSLTPGQAQWVRQRPVGAPSDKANTLERGVVLVHEGDAPTSYTKLDEEPAPYKVLTPGTYFSWLHVSALRAEVKFGEEGTDPEAADGEYIIALNKFELVARGAALAIVSVEVYEDDPQALLLDWKLGFNGAMTSNTTAYISAGRLAYTDWAGAETTGVPTAAIRELGIGGATVTVSASHKVYAQINYVKQTTLLNGVRVNYYTPSSGSIISLTTAPVNTETTGHVLLAEFTTVQDDAGGDMVWLEQRHVGVITAPALTGVKVEPTSSSSTGPSSSSAGSDKSTAIVPAPWEPSGYAALFAHEMPEVRFDDFMLVRVKGRVTSVEIDPRFVAVCERGSLSVCGAVGDTGPVRCARIARGKLTVETNWLGRRPSVVSVRITGVRRGFAGLRFPSRTLRQFTANEEFINSAYPRD</sequence>
<evidence type="ECO:0000256" key="1">
    <source>
        <dbReference type="SAM" id="MobiDB-lite"/>
    </source>
</evidence>
<proteinExistence type="predicted"/>
<organism evidence="2">
    <name type="scientific">uncultured Caudovirales phage</name>
    <dbReference type="NCBI Taxonomy" id="2100421"/>
    <lineage>
        <taxon>Viruses</taxon>
        <taxon>Duplodnaviria</taxon>
        <taxon>Heunggongvirae</taxon>
        <taxon>Uroviricota</taxon>
        <taxon>Caudoviricetes</taxon>
        <taxon>Peduoviridae</taxon>
        <taxon>Maltschvirus</taxon>
        <taxon>Maltschvirus maltsch</taxon>
    </lineage>
</organism>
<feature type="compositionally biased region" description="Low complexity" evidence="1">
    <location>
        <begin position="350"/>
        <end position="365"/>
    </location>
</feature>
<name>A0A6J5NUE5_9CAUD</name>
<feature type="region of interest" description="Disordered" evidence="1">
    <location>
        <begin position="347"/>
        <end position="369"/>
    </location>
</feature>
<accession>A0A6J5NUE5</accession>
<reference evidence="2" key="1">
    <citation type="submission" date="2020-04" db="EMBL/GenBank/DDBJ databases">
        <authorList>
            <person name="Chiriac C."/>
            <person name="Salcher M."/>
            <person name="Ghai R."/>
            <person name="Kavagutti S V."/>
        </authorList>
    </citation>
    <scope>NUCLEOTIDE SEQUENCE</scope>
</reference>